<dbReference type="InterPro" id="IPR021257">
    <property type="entry name" value="DUF2809"/>
</dbReference>
<organism evidence="2 3">
    <name type="scientific">Methylorubrum zatmanii</name>
    <dbReference type="NCBI Taxonomy" id="29429"/>
    <lineage>
        <taxon>Bacteria</taxon>
        <taxon>Pseudomonadati</taxon>
        <taxon>Pseudomonadota</taxon>
        <taxon>Alphaproteobacteria</taxon>
        <taxon>Hyphomicrobiales</taxon>
        <taxon>Methylobacteriaceae</taxon>
        <taxon>Methylorubrum</taxon>
    </lineage>
</organism>
<keyword evidence="1" id="KW-0472">Membrane</keyword>
<comment type="caution">
    <text evidence="2">The sequence shown here is derived from an EMBL/GenBank/DDBJ whole genome shotgun (WGS) entry which is preliminary data.</text>
</comment>
<accession>A0ABW1WJT0</accession>
<keyword evidence="1" id="KW-0812">Transmembrane</keyword>
<sequence>MPDLRTRRSHLLLATAAVIAAGLAIRLTPLGWPPMVVKYAGSILWGAMVYGLVAFLRPAAETGRLVALAGLIAVAVELFRLIHAPWLDAFRLTLPGQLLLGRLFSVWNMLAYAAGIAAAAGLDAAARRA</sequence>
<evidence type="ECO:0000256" key="1">
    <source>
        <dbReference type="SAM" id="Phobius"/>
    </source>
</evidence>
<reference evidence="3" key="1">
    <citation type="journal article" date="2019" name="Int. J. Syst. Evol. Microbiol.">
        <title>The Global Catalogue of Microorganisms (GCM) 10K type strain sequencing project: providing services to taxonomists for standard genome sequencing and annotation.</title>
        <authorList>
            <consortium name="The Broad Institute Genomics Platform"/>
            <consortium name="The Broad Institute Genome Sequencing Center for Infectious Disease"/>
            <person name="Wu L."/>
            <person name="Ma J."/>
        </authorList>
    </citation>
    <scope>NUCLEOTIDE SEQUENCE [LARGE SCALE GENOMIC DNA]</scope>
    <source>
        <strain evidence="3">CCUG 36916</strain>
    </source>
</reference>
<evidence type="ECO:0000313" key="3">
    <source>
        <dbReference type="Proteomes" id="UP001596237"/>
    </source>
</evidence>
<gene>
    <name evidence="2" type="ORF">ACFQDP_05635</name>
</gene>
<feature type="transmembrane region" description="Helical" evidence="1">
    <location>
        <begin position="36"/>
        <end position="56"/>
    </location>
</feature>
<dbReference type="Pfam" id="PF10990">
    <property type="entry name" value="DUF2809"/>
    <property type="match status" value="1"/>
</dbReference>
<keyword evidence="1" id="KW-1133">Transmembrane helix</keyword>
<feature type="transmembrane region" description="Helical" evidence="1">
    <location>
        <begin position="65"/>
        <end position="86"/>
    </location>
</feature>
<feature type="transmembrane region" description="Helical" evidence="1">
    <location>
        <begin position="106"/>
        <end position="126"/>
    </location>
</feature>
<keyword evidence="3" id="KW-1185">Reference proteome</keyword>
<protein>
    <submittedName>
        <fullName evidence="2">DUF2809 domain-containing protein</fullName>
    </submittedName>
</protein>
<name>A0ABW1WJT0_9HYPH</name>
<evidence type="ECO:0000313" key="2">
    <source>
        <dbReference type="EMBL" id="MFC6388823.1"/>
    </source>
</evidence>
<dbReference type="EMBL" id="JBHSTT010000019">
    <property type="protein sequence ID" value="MFC6388823.1"/>
    <property type="molecule type" value="Genomic_DNA"/>
</dbReference>
<proteinExistence type="predicted"/>
<dbReference type="RefSeq" id="WP_192283789.1">
    <property type="nucleotide sequence ID" value="NZ_JBHSTT010000019.1"/>
</dbReference>
<dbReference type="Proteomes" id="UP001596237">
    <property type="component" value="Unassembled WGS sequence"/>
</dbReference>